<name>A0A8B6DIV2_MYTGA</name>
<comment type="caution">
    <text evidence="1">The sequence shown here is derived from an EMBL/GenBank/DDBJ whole genome shotgun (WGS) entry which is preliminary data.</text>
</comment>
<dbReference type="EMBL" id="UYJE01003500">
    <property type="protein sequence ID" value="VDI19815.1"/>
    <property type="molecule type" value="Genomic_DNA"/>
</dbReference>
<protein>
    <submittedName>
        <fullName evidence="1">Uncharacterized protein</fullName>
    </submittedName>
</protein>
<reference evidence="1" key="1">
    <citation type="submission" date="2018-11" db="EMBL/GenBank/DDBJ databases">
        <authorList>
            <person name="Alioto T."/>
            <person name="Alioto T."/>
        </authorList>
    </citation>
    <scope>NUCLEOTIDE SEQUENCE</scope>
</reference>
<dbReference type="Proteomes" id="UP000596742">
    <property type="component" value="Unassembled WGS sequence"/>
</dbReference>
<accession>A0A8B6DIV2</accession>
<proteinExistence type="predicted"/>
<organism evidence="1 2">
    <name type="scientific">Mytilus galloprovincialis</name>
    <name type="common">Mediterranean mussel</name>
    <dbReference type="NCBI Taxonomy" id="29158"/>
    <lineage>
        <taxon>Eukaryota</taxon>
        <taxon>Metazoa</taxon>
        <taxon>Spiralia</taxon>
        <taxon>Lophotrochozoa</taxon>
        <taxon>Mollusca</taxon>
        <taxon>Bivalvia</taxon>
        <taxon>Autobranchia</taxon>
        <taxon>Pteriomorphia</taxon>
        <taxon>Mytilida</taxon>
        <taxon>Mytiloidea</taxon>
        <taxon>Mytilidae</taxon>
        <taxon>Mytilinae</taxon>
        <taxon>Mytilus</taxon>
    </lineage>
</organism>
<dbReference type="AlphaFoldDB" id="A0A8B6DIV2"/>
<gene>
    <name evidence="1" type="ORF">MGAL_10B063351</name>
</gene>
<sequence length="59" mass="7074">MPIKKQVGKYKPSVYCQFEHVVCGIPLYDYCIVHIVCMLVKQFYYHNEHIIMIIQNLKL</sequence>
<evidence type="ECO:0000313" key="1">
    <source>
        <dbReference type="EMBL" id="VDI19815.1"/>
    </source>
</evidence>
<keyword evidence="2" id="KW-1185">Reference proteome</keyword>
<evidence type="ECO:0000313" key="2">
    <source>
        <dbReference type="Proteomes" id="UP000596742"/>
    </source>
</evidence>